<gene>
    <name evidence="1" type="ORF">PSON_ATCC_30995.1.T0170216</name>
</gene>
<keyword evidence="2" id="KW-1185">Reference proteome</keyword>
<dbReference type="AlphaFoldDB" id="A0A8S1L4R8"/>
<evidence type="ECO:0000313" key="2">
    <source>
        <dbReference type="Proteomes" id="UP000692954"/>
    </source>
</evidence>
<dbReference type="EMBL" id="CAJJDN010000017">
    <property type="protein sequence ID" value="CAD8063060.1"/>
    <property type="molecule type" value="Genomic_DNA"/>
</dbReference>
<reference evidence="1" key="1">
    <citation type="submission" date="2021-01" db="EMBL/GenBank/DDBJ databases">
        <authorList>
            <consortium name="Genoscope - CEA"/>
            <person name="William W."/>
        </authorList>
    </citation>
    <scope>NUCLEOTIDE SEQUENCE</scope>
</reference>
<dbReference type="Proteomes" id="UP000692954">
    <property type="component" value="Unassembled WGS sequence"/>
</dbReference>
<proteinExistence type="predicted"/>
<comment type="caution">
    <text evidence="1">The sequence shown here is derived from an EMBL/GenBank/DDBJ whole genome shotgun (WGS) entry which is preliminary data.</text>
</comment>
<organism evidence="1 2">
    <name type="scientific">Paramecium sonneborni</name>
    <dbReference type="NCBI Taxonomy" id="65129"/>
    <lineage>
        <taxon>Eukaryota</taxon>
        <taxon>Sar</taxon>
        <taxon>Alveolata</taxon>
        <taxon>Ciliophora</taxon>
        <taxon>Intramacronucleata</taxon>
        <taxon>Oligohymenophorea</taxon>
        <taxon>Peniculida</taxon>
        <taxon>Parameciidae</taxon>
        <taxon>Paramecium</taxon>
    </lineage>
</organism>
<sequence length="252" mass="30597">MFEINKNYQSDISISIFFLFINGTKIHHMKSQNFRIIHIICLIYDLFTNLYRFIDPINSILKQSRTKMQAEYLYNQNNLKYVSTFKRLITLYKKVTIQLNFQQSTLIILMFLSYYVGLSNIKVCFPINEKLKQNCSDKMDNFIHRQRLIYIQYSCITIPKYNKILDSTYSEVELFLFVGLYINKMLQEDSTKAQYYNQFINNLRLCQFHFFSVSHPYYCVFYQDYYIIQQNGQDRNTIQIFNLIDFFLFQFK</sequence>
<name>A0A8S1L4R8_9CILI</name>
<evidence type="ECO:0000313" key="1">
    <source>
        <dbReference type="EMBL" id="CAD8063060.1"/>
    </source>
</evidence>
<protein>
    <submittedName>
        <fullName evidence="1">Uncharacterized protein</fullName>
    </submittedName>
</protein>
<accession>A0A8S1L4R8</accession>